<feature type="signal peptide" evidence="1">
    <location>
        <begin position="1"/>
        <end position="19"/>
    </location>
</feature>
<evidence type="ECO:0008006" key="4">
    <source>
        <dbReference type="Google" id="ProtNLM"/>
    </source>
</evidence>
<organism evidence="2 3">
    <name type="scientific">Uncinocarpus reesii (strain UAMH 1704)</name>
    <dbReference type="NCBI Taxonomy" id="336963"/>
    <lineage>
        <taxon>Eukaryota</taxon>
        <taxon>Fungi</taxon>
        <taxon>Dikarya</taxon>
        <taxon>Ascomycota</taxon>
        <taxon>Pezizomycotina</taxon>
        <taxon>Eurotiomycetes</taxon>
        <taxon>Eurotiomycetidae</taxon>
        <taxon>Onygenales</taxon>
        <taxon>Onygenaceae</taxon>
        <taxon>Uncinocarpus</taxon>
    </lineage>
</organism>
<dbReference type="HOGENOM" id="CLU_1504546_0_0_1"/>
<feature type="chain" id="PRO_5002939351" description="Granulins domain-containing protein" evidence="1">
    <location>
        <begin position="20"/>
        <end position="179"/>
    </location>
</feature>
<keyword evidence="3" id="KW-1185">Reference proteome</keyword>
<proteinExistence type="predicted"/>
<name>C4JD81_UNCRE</name>
<dbReference type="VEuPathDB" id="FungiDB:UREG_00282"/>
<sequence length="179" mass="19775">MQWTIYALASLILTPMCLADPLAMDNLVIDSMTLAKNPGLLGRDMVFNDRDGKVCHSCIKRCCPVKTPNCCLGTGHCCPARRGACSPPYTGCLNYTGRRNDNPPGDFRTSQLPLKFIQNAIQMVFPVLKDLPAEVFAQDPQLAQPSITLLGNRRLLRSFYVVIMLARDVFLEGVHGYGI</sequence>
<dbReference type="KEGG" id="ure:UREG_00282"/>
<gene>
    <name evidence="2" type="ORF">UREG_00282</name>
</gene>
<dbReference type="AlphaFoldDB" id="C4JD81"/>
<dbReference type="Proteomes" id="UP000002058">
    <property type="component" value="Unassembled WGS sequence"/>
</dbReference>
<dbReference type="EMBL" id="CH476615">
    <property type="protein sequence ID" value="EEP75436.1"/>
    <property type="molecule type" value="Genomic_DNA"/>
</dbReference>
<accession>C4JD81</accession>
<dbReference type="RefSeq" id="XP_002540769.1">
    <property type="nucleotide sequence ID" value="XM_002540723.1"/>
</dbReference>
<dbReference type="InParanoid" id="C4JD81"/>
<evidence type="ECO:0000313" key="3">
    <source>
        <dbReference type="Proteomes" id="UP000002058"/>
    </source>
</evidence>
<protein>
    <recommendedName>
        <fullName evidence="4">Granulins domain-containing protein</fullName>
    </recommendedName>
</protein>
<evidence type="ECO:0000313" key="2">
    <source>
        <dbReference type="EMBL" id="EEP75436.1"/>
    </source>
</evidence>
<reference evidence="3" key="1">
    <citation type="journal article" date="2009" name="Genome Res.">
        <title>Comparative genomic analyses of the human fungal pathogens Coccidioides and their relatives.</title>
        <authorList>
            <person name="Sharpton T.J."/>
            <person name="Stajich J.E."/>
            <person name="Rounsley S.D."/>
            <person name="Gardner M.J."/>
            <person name="Wortman J.R."/>
            <person name="Jordar V.S."/>
            <person name="Maiti R."/>
            <person name="Kodira C.D."/>
            <person name="Neafsey D.E."/>
            <person name="Zeng Q."/>
            <person name="Hung C.-Y."/>
            <person name="McMahan C."/>
            <person name="Muszewska A."/>
            <person name="Grynberg M."/>
            <person name="Mandel M.A."/>
            <person name="Kellner E.M."/>
            <person name="Barker B.M."/>
            <person name="Galgiani J.N."/>
            <person name="Orbach M.J."/>
            <person name="Kirkland T.N."/>
            <person name="Cole G.T."/>
            <person name="Henn M.R."/>
            <person name="Birren B.W."/>
            <person name="Taylor J.W."/>
        </authorList>
    </citation>
    <scope>NUCLEOTIDE SEQUENCE [LARGE SCALE GENOMIC DNA]</scope>
    <source>
        <strain evidence="3">UAMH 1704</strain>
    </source>
</reference>
<dbReference type="GeneID" id="8439038"/>
<keyword evidence="1" id="KW-0732">Signal</keyword>
<evidence type="ECO:0000256" key="1">
    <source>
        <dbReference type="SAM" id="SignalP"/>
    </source>
</evidence>